<dbReference type="Pfam" id="PF14013">
    <property type="entry name" value="MT0933_antitox"/>
    <property type="match status" value="1"/>
</dbReference>
<evidence type="ECO:0000313" key="2">
    <source>
        <dbReference type="EMBL" id="ALU38952.1"/>
    </source>
</evidence>
<dbReference type="Proteomes" id="UP000057181">
    <property type="component" value="Chromosome"/>
</dbReference>
<dbReference type="EMBL" id="LOMZ01000001">
    <property type="protein sequence ID" value="PLC11398.1"/>
    <property type="molecule type" value="Genomic_DNA"/>
</dbReference>
<protein>
    <recommendedName>
        <fullName evidence="8">Antitoxin</fullName>
    </recommendedName>
</protein>
<evidence type="ECO:0000313" key="7">
    <source>
        <dbReference type="Proteomes" id="UP000321155"/>
    </source>
</evidence>
<keyword evidence="7" id="KW-1185">Reference proteome</keyword>
<dbReference type="Proteomes" id="UP000321155">
    <property type="component" value="Unassembled WGS sequence"/>
</dbReference>
<feature type="compositionally biased region" description="Gly residues" evidence="1">
    <location>
        <begin position="55"/>
        <end position="65"/>
    </location>
</feature>
<dbReference type="KEGG" id="kfv:AS188_03435"/>
<name>A0A0U3HDS1_9MICC</name>
<dbReference type="EMBL" id="CP013254">
    <property type="protein sequence ID" value="ALU38952.1"/>
    <property type="molecule type" value="Genomic_DNA"/>
</dbReference>
<organism evidence="2 5">
    <name type="scientific">Kocuria flava</name>
    <dbReference type="NCBI Taxonomy" id="446860"/>
    <lineage>
        <taxon>Bacteria</taxon>
        <taxon>Bacillati</taxon>
        <taxon>Actinomycetota</taxon>
        <taxon>Actinomycetes</taxon>
        <taxon>Micrococcales</taxon>
        <taxon>Micrococcaceae</taxon>
        <taxon>Kocuria</taxon>
    </lineage>
</organism>
<evidence type="ECO:0000313" key="5">
    <source>
        <dbReference type="Proteomes" id="UP000057181"/>
    </source>
</evidence>
<reference evidence="2 5" key="1">
    <citation type="submission" date="2015-11" db="EMBL/GenBank/DDBJ databases">
        <title>Complete Genome Sequence of Kocuria flava strain HO-9041.</title>
        <authorList>
            <person name="Zhou M."/>
            <person name="Dai J."/>
        </authorList>
    </citation>
    <scope>NUCLEOTIDE SEQUENCE [LARGE SCALE GENOMIC DNA]</scope>
    <source>
        <strain evidence="2 5">HO-9041</strain>
    </source>
</reference>
<dbReference type="STRING" id="446860.AS188_03435"/>
<evidence type="ECO:0000256" key="1">
    <source>
        <dbReference type="SAM" id="MobiDB-lite"/>
    </source>
</evidence>
<reference evidence="4 6" key="2">
    <citation type="submission" date="2015-12" db="EMBL/GenBank/DDBJ databases">
        <authorList>
            <person name="Shamseldin A."/>
            <person name="Moawad H."/>
            <person name="Abd El-Rahim W.M."/>
            <person name="Sadowsky M.J."/>
        </authorList>
    </citation>
    <scope>NUCLEOTIDE SEQUENCE [LARGE SCALE GENOMIC DNA]</scope>
    <source>
        <strain evidence="4 6">S43</strain>
    </source>
</reference>
<reference evidence="3 7" key="3">
    <citation type="submission" date="2019-07" db="EMBL/GenBank/DDBJ databases">
        <title>Whole genome shotgun sequence of Kocuria flava NBRC 107626.</title>
        <authorList>
            <person name="Hosoyama A."/>
            <person name="Uohara A."/>
            <person name="Ohji S."/>
            <person name="Ichikawa N."/>
        </authorList>
    </citation>
    <scope>NUCLEOTIDE SEQUENCE [LARGE SCALE GENOMIC DNA]</scope>
    <source>
        <strain evidence="3 7">NBRC 107626</strain>
    </source>
</reference>
<dbReference type="EMBL" id="BJZR01000007">
    <property type="protein sequence ID" value="GEO91160.1"/>
    <property type="molecule type" value="Genomic_DNA"/>
</dbReference>
<evidence type="ECO:0000313" key="4">
    <source>
        <dbReference type="EMBL" id="PLC11398.1"/>
    </source>
</evidence>
<dbReference type="Proteomes" id="UP000234632">
    <property type="component" value="Unassembled WGS sequence"/>
</dbReference>
<proteinExistence type="predicted"/>
<dbReference type="OrthoDB" id="5125103at2"/>
<gene>
    <name evidence="2" type="ORF">AS188_03435</name>
    <name evidence="4" type="ORF">AUQ48_02930</name>
    <name evidence="3" type="ORF">KFL01_04660</name>
</gene>
<evidence type="ECO:0000313" key="3">
    <source>
        <dbReference type="EMBL" id="GEO91160.1"/>
    </source>
</evidence>
<sequence>MDLKGLVNKAKDYARRNPDKVGKVIDRAGNLVDRRTGRKYERHVDSAQQKARDLLGGGPGTGPRPGDGSAPGSVRPGEAGPDGQPPRQDPHGRGPQEPPRP</sequence>
<accession>A0A0U3HDS1</accession>
<dbReference type="RefSeq" id="WP_058857664.1">
    <property type="nucleotide sequence ID" value="NZ_BJZR01000007.1"/>
</dbReference>
<dbReference type="InterPro" id="IPR028037">
    <property type="entry name" value="Antitoxin_Rv0909/MT0933"/>
</dbReference>
<evidence type="ECO:0008006" key="8">
    <source>
        <dbReference type="Google" id="ProtNLM"/>
    </source>
</evidence>
<evidence type="ECO:0000313" key="6">
    <source>
        <dbReference type="Proteomes" id="UP000234632"/>
    </source>
</evidence>
<dbReference type="AlphaFoldDB" id="A0A0U3HDS1"/>
<feature type="compositionally biased region" description="Basic and acidic residues" evidence="1">
    <location>
        <begin position="88"/>
        <end position="101"/>
    </location>
</feature>
<feature type="region of interest" description="Disordered" evidence="1">
    <location>
        <begin position="1"/>
        <end position="101"/>
    </location>
</feature>
<feature type="compositionally biased region" description="Basic and acidic residues" evidence="1">
    <location>
        <begin position="1"/>
        <end position="53"/>
    </location>
</feature>